<organism evidence="6 7">
    <name type="scientific">Stylonychia lemnae</name>
    <name type="common">Ciliate</name>
    <dbReference type="NCBI Taxonomy" id="5949"/>
    <lineage>
        <taxon>Eukaryota</taxon>
        <taxon>Sar</taxon>
        <taxon>Alveolata</taxon>
        <taxon>Ciliophora</taxon>
        <taxon>Intramacronucleata</taxon>
        <taxon>Spirotrichea</taxon>
        <taxon>Stichotrichia</taxon>
        <taxon>Sporadotrichida</taxon>
        <taxon>Oxytrichidae</taxon>
        <taxon>Stylonychinae</taxon>
        <taxon>Stylonychia</taxon>
    </lineage>
</organism>
<dbReference type="SUPFAM" id="SSF116907">
    <property type="entry name" value="Hook domain"/>
    <property type="match status" value="1"/>
</dbReference>
<evidence type="ECO:0000313" key="6">
    <source>
        <dbReference type="EMBL" id="CDW80227.1"/>
    </source>
</evidence>
<evidence type="ECO:0000313" key="7">
    <source>
        <dbReference type="Proteomes" id="UP000039865"/>
    </source>
</evidence>
<protein>
    <submittedName>
        <fullName evidence="6">Protein hook homolog 3</fullName>
    </submittedName>
</protein>
<dbReference type="AlphaFoldDB" id="A0A078AFC3"/>
<dbReference type="GO" id="GO:0051959">
    <property type="term" value="F:dynein light intermediate chain binding"/>
    <property type="evidence" value="ECO:0007669"/>
    <property type="project" value="TreeGrafter"/>
</dbReference>
<evidence type="ECO:0000256" key="2">
    <source>
        <dbReference type="ARBA" id="ARBA00022490"/>
    </source>
</evidence>
<feature type="domain" description="Calponin-homology (CH)" evidence="5">
    <location>
        <begin position="11"/>
        <end position="124"/>
    </location>
</feature>
<dbReference type="GO" id="GO:0005737">
    <property type="term" value="C:cytoplasm"/>
    <property type="evidence" value="ECO:0007669"/>
    <property type="project" value="UniProtKB-SubCell"/>
</dbReference>
<dbReference type="Proteomes" id="UP000039865">
    <property type="component" value="Unassembled WGS sequence"/>
</dbReference>
<keyword evidence="3 4" id="KW-0175">Coiled coil</keyword>
<evidence type="ECO:0000256" key="1">
    <source>
        <dbReference type="ARBA" id="ARBA00004496"/>
    </source>
</evidence>
<comment type="subcellular location">
    <subcellularLocation>
        <location evidence="1">Cytoplasm</location>
    </subcellularLocation>
</comment>
<evidence type="ECO:0000256" key="3">
    <source>
        <dbReference type="ARBA" id="ARBA00023054"/>
    </source>
</evidence>
<dbReference type="PANTHER" id="PTHR18947:SF28">
    <property type="entry name" value="GIRDIN, ISOFORM A"/>
    <property type="match status" value="1"/>
</dbReference>
<gene>
    <name evidence="6" type="primary">Contig6122.g6544</name>
    <name evidence="6" type="ORF">STYLEM_9223</name>
</gene>
<name>A0A078AFC3_STYLE</name>
<feature type="coiled-coil region" evidence="4">
    <location>
        <begin position="134"/>
        <end position="724"/>
    </location>
</feature>
<proteinExistence type="predicted"/>
<dbReference type="GO" id="GO:0030705">
    <property type="term" value="P:cytoskeleton-dependent intracellular transport"/>
    <property type="evidence" value="ECO:0007669"/>
    <property type="project" value="InterPro"/>
</dbReference>
<dbReference type="CDD" id="cd22211">
    <property type="entry name" value="HkD_SF"/>
    <property type="match status" value="1"/>
</dbReference>
<dbReference type="OrthoDB" id="296466at2759"/>
<dbReference type="InterPro" id="IPR001715">
    <property type="entry name" value="CH_dom"/>
</dbReference>
<dbReference type="InterPro" id="IPR043936">
    <property type="entry name" value="HOOK_N"/>
</dbReference>
<reference evidence="6 7" key="1">
    <citation type="submission" date="2014-06" db="EMBL/GenBank/DDBJ databases">
        <authorList>
            <person name="Swart Estienne"/>
        </authorList>
    </citation>
    <scope>NUCLEOTIDE SEQUENCE [LARGE SCALE GENOMIC DNA]</scope>
    <source>
        <strain evidence="6 7">130c</strain>
    </source>
</reference>
<evidence type="ECO:0000259" key="5">
    <source>
        <dbReference type="PROSITE" id="PS50021"/>
    </source>
</evidence>
<dbReference type="GO" id="GO:0008017">
    <property type="term" value="F:microtubule binding"/>
    <property type="evidence" value="ECO:0007669"/>
    <property type="project" value="TreeGrafter"/>
</dbReference>
<dbReference type="PROSITE" id="PS50021">
    <property type="entry name" value="CH"/>
    <property type="match status" value="1"/>
</dbReference>
<dbReference type="EMBL" id="CCKQ01008761">
    <property type="protein sequence ID" value="CDW80227.1"/>
    <property type="molecule type" value="Genomic_DNA"/>
</dbReference>
<accession>A0A078AFC3</accession>
<dbReference type="InParanoid" id="A0A078AFC3"/>
<dbReference type="GO" id="GO:0031122">
    <property type="term" value="P:cytoplasmic microtubule organization"/>
    <property type="evidence" value="ECO:0007669"/>
    <property type="project" value="TreeGrafter"/>
</dbReference>
<dbReference type="PANTHER" id="PTHR18947">
    <property type="entry name" value="HOOK PROTEINS"/>
    <property type="match status" value="1"/>
</dbReference>
<dbReference type="OMA" id="NNQISMI"/>
<dbReference type="InterPro" id="IPR036872">
    <property type="entry name" value="CH_dom_sf"/>
</dbReference>
<sequence>MSRAFEYHQIDSLQSSILEWFDSFNIEHIPDTFTDLYNGIALFEVLNKVDIMFWPRNKILTGPISDDQSISNFNNILSGLDKYYHQKLDCIINSQTAQIDSEKLVIDKEQSTLYDIIELIMGTVINCEDKQEYIERMLNLDEKTQEDLKKLIEKALNRMSVEMSEASQVSDSTAHLEMQSQIERLERERKLLREKIQEVENESRSLKYEVKEKNLLLKNLEQQVQQLSYEKELRDMRGSKQELDLSGLKGIGELEAQISFKDKEIQELKHQIEEQKNNFKTQIKEYKEEIQETKERLMKQQKSEAQMEVYKQMIEEVTDLRKKVNEYETQNNKLSMQTKTLEHEVKESEKYKNAIEFLKEELKKTKQDYHMQQLELEKSKSLHKETSDKNAKLEKKFAQLEKQHQSARENLEIAQSKLSVYEENQGFSKLARSSLTDFQKIGEEDLQEKVNELERQLRDLENENRVLRIENQSELNTQVLIMEQKIIDLSQEIEKYKNSIDLKEQKIRLLEDEIDGLRNKVDLDYDQREQKHDMNKEILKLKIEKDQQREKLEKLIKKLEQKKTIEADLKTNKEEKLKLEEEIRKVHREKADEREQSLKLQEEKIRLQSQVMDFELKLSSLSKDNDTLEKNLRQIQDENQHVRSSNNETAIDIQNKFTILKLETERDQLKWSQEKQEIQNKLNQYEKLHSSKEQEFKIKEDQLKQKLNDEVRSIEDSYKEEVDRLNQIHREKQLDLLQLKSKFEEQDMEHHRTNAFLSSAFYNLGYEHIKSQKDNQIQSMSWLDKQRYRAFNTSFDMIYNPN</sequence>
<keyword evidence="7" id="KW-1185">Reference proteome</keyword>
<dbReference type="Pfam" id="PF19047">
    <property type="entry name" value="HOOK_N"/>
    <property type="match status" value="1"/>
</dbReference>
<evidence type="ECO:0000256" key="4">
    <source>
        <dbReference type="SAM" id="Coils"/>
    </source>
</evidence>
<keyword evidence="2" id="KW-0963">Cytoplasm</keyword>
<dbReference type="GO" id="GO:0005815">
    <property type="term" value="C:microtubule organizing center"/>
    <property type="evidence" value="ECO:0007669"/>
    <property type="project" value="TreeGrafter"/>
</dbReference>
<dbReference type="Gene3D" id="1.10.418.10">
    <property type="entry name" value="Calponin-like domain"/>
    <property type="match status" value="1"/>
</dbReference>